<dbReference type="PATRIC" id="fig|1590.306.peg.677"/>
<dbReference type="Gene3D" id="3.55.50.40">
    <property type="match status" value="1"/>
</dbReference>
<dbReference type="InterPro" id="IPR010572">
    <property type="entry name" value="Tail_dom"/>
</dbReference>
<organism evidence="2 3">
    <name type="scientific">Lactiplantibacillus plantarum</name>
    <name type="common">Lactobacillus plantarum</name>
    <dbReference type="NCBI Taxonomy" id="1590"/>
    <lineage>
        <taxon>Bacteria</taxon>
        <taxon>Bacillati</taxon>
        <taxon>Bacillota</taxon>
        <taxon>Bacilli</taxon>
        <taxon>Lactobacillales</taxon>
        <taxon>Lactobacillaceae</taxon>
        <taxon>Lactiplantibacillus</taxon>
    </lineage>
</organism>
<dbReference type="Pfam" id="PF06605">
    <property type="entry name" value="Prophage_tail"/>
    <property type="match status" value="1"/>
</dbReference>
<proteinExistence type="predicted"/>
<name>A0A1E3KR38_LACPN</name>
<dbReference type="AlphaFoldDB" id="A0A1E3KR38"/>
<accession>A0A1E3KR38</accession>
<dbReference type="Proteomes" id="UP000094892">
    <property type="component" value="Unassembled WGS sequence"/>
</dbReference>
<dbReference type="EMBL" id="MCOL01000001">
    <property type="protein sequence ID" value="ODO60731.1"/>
    <property type="molecule type" value="Genomic_DNA"/>
</dbReference>
<protein>
    <recommendedName>
        <fullName evidence="1">Tail spike domain-containing protein</fullName>
    </recommendedName>
</protein>
<sequence length="375" mass="40879">MFYLRDVTGNELPVIPISAQLTETVNQVAQLELTFINMGTNASAVGMLQPRTLLLDSDSGEAYRIQTMNGSNIGGSRNVKATFLGAVHDLNDHYVEKSIKGSQSLDSCMQLITKGTGFTYTIHDDFNHYDFSEDFGTGLAFDLFLNTLMSDFNFEWTSTGKHIDIYKQVGKRDAFVWLDGLNLSSLTDESDYTTIATHIKGTGKLDDKEKPLATAEYTSPNATTWGVIDAEPISDERFTNSDSLLAYLKSKLQDVPLIQRTATLNDFKTNSVPGMINNSEVGNYGYIRDRNGVDVETRISETVIDLVTPATTSVTFGNMTKSFTQITAGLQTAHSDSGKQIAQLKAGLDAVDGNDLITDANTLDRLNALGGAVNG</sequence>
<dbReference type="RefSeq" id="WP_069302436.1">
    <property type="nucleotide sequence ID" value="NZ_CP185953.1"/>
</dbReference>
<evidence type="ECO:0000259" key="1">
    <source>
        <dbReference type="Pfam" id="PF06605"/>
    </source>
</evidence>
<evidence type="ECO:0000313" key="2">
    <source>
        <dbReference type="EMBL" id="ODO60731.1"/>
    </source>
</evidence>
<reference evidence="2 3" key="1">
    <citation type="submission" date="2016-08" db="EMBL/GenBank/DDBJ databases">
        <title>Genome sequencing of Lactobacillus plantarum JSA22, isolated from fermented soybean paste.</title>
        <authorList>
            <person name="Choi H.S."/>
        </authorList>
    </citation>
    <scope>NUCLEOTIDE SEQUENCE [LARGE SCALE GENOMIC DNA]</scope>
    <source>
        <strain evidence="2 3">JSA22</strain>
    </source>
</reference>
<comment type="caution">
    <text evidence="2">The sequence shown here is derived from an EMBL/GenBank/DDBJ whole genome shotgun (WGS) entry which is preliminary data.</text>
</comment>
<feature type="domain" description="Tail spike" evidence="1">
    <location>
        <begin position="89"/>
        <end position="329"/>
    </location>
</feature>
<gene>
    <name evidence="2" type="ORF">LPJSA22_00678</name>
</gene>
<evidence type="ECO:0000313" key="3">
    <source>
        <dbReference type="Proteomes" id="UP000094892"/>
    </source>
</evidence>